<sequence>MKTEDKKNHVEEPVSLYSEHYTYADYLNFDFEEMVELIRGKIFKMSPAPSSNHQRIVSNLHFEVRKLFNKKNCELFIAPFDVILPVENKKKNQSNTVVQPDLCIICDASKIEKAGCFGAPDLVIEIISPYTSKKDLEYKYSVYEESGVQEYWIVMPEVEAVMIYVLENGKYQKFKAFGKEDELYSSIFPELKVKLQDVFPEQVD</sequence>
<dbReference type="PANTHER" id="PTHR36558">
    <property type="entry name" value="GLR1098 PROTEIN"/>
    <property type="match status" value="1"/>
</dbReference>
<proteinExistence type="predicted"/>
<dbReference type="Proteomes" id="UP001156666">
    <property type="component" value="Unassembled WGS sequence"/>
</dbReference>
<dbReference type="AlphaFoldDB" id="A0AA37SNM1"/>
<reference evidence="2" key="2">
    <citation type="submission" date="2023-01" db="EMBL/GenBank/DDBJ databases">
        <title>Draft genome sequence of Portibacter lacus strain NBRC 108769.</title>
        <authorList>
            <person name="Sun Q."/>
            <person name="Mori K."/>
        </authorList>
    </citation>
    <scope>NUCLEOTIDE SEQUENCE</scope>
    <source>
        <strain evidence="2">NBRC 108769</strain>
    </source>
</reference>
<organism evidence="2 3">
    <name type="scientific">Portibacter lacus</name>
    <dbReference type="NCBI Taxonomy" id="1099794"/>
    <lineage>
        <taxon>Bacteria</taxon>
        <taxon>Pseudomonadati</taxon>
        <taxon>Bacteroidota</taxon>
        <taxon>Saprospiria</taxon>
        <taxon>Saprospirales</taxon>
        <taxon>Haliscomenobacteraceae</taxon>
        <taxon>Portibacter</taxon>
    </lineage>
</organism>
<dbReference type="InterPro" id="IPR011335">
    <property type="entry name" value="Restrct_endonuc-II-like"/>
</dbReference>
<reference evidence="2" key="1">
    <citation type="journal article" date="2014" name="Int. J. Syst. Evol. Microbiol.">
        <title>Complete genome sequence of Corynebacterium casei LMG S-19264T (=DSM 44701T), isolated from a smear-ripened cheese.</title>
        <authorList>
            <consortium name="US DOE Joint Genome Institute (JGI-PGF)"/>
            <person name="Walter F."/>
            <person name="Albersmeier A."/>
            <person name="Kalinowski J."/>
            <person name="Ruckert C."/>
        </authorList>
    </citation>
    <scope>NUCLEOTIDE SEQUENCE</scope>
    <source>
        <strain evidence="2">NBRC 108769</strain>
    </source>
</reference>
<dbReference type="CDD" id="cd06260">
    <property type="entry name" value="DUF820-like"/>
    <property type="match status" value="1"/>
</dbReference>
<accession>A0AA37SNM1</accession>
<dbReference type="InterPro" id="IPR012296">
    <property type="entry name" value="Nuclease_put_TT1808"/>
</dbReference>
<evidence type="ECO:0000313" key="3">
    <source>
        <dbReference type="Proteomes" id="UP001156666"/>
    </source>
</evidence>
<evidence type="ECO:0000259" key="1">
    <source>
        <dbReference type="Pfam" id="PF05685"/>
    </source>
</evidence>
<keyword evidence="3" id="KW-1185">Reference proteome</keyword>
<dbReference type="Gene3D" id="3.90.1570.10">
    <property type="entry name" value="tt1808, chain A"/>
    <property type="match status" value="1"/>
</dbReference>
<evidence type="ECO:0000313" key="2">
    <source>
        <dbReference type="EMBL" id="GLR17866.1"/>
    </source>
</evidence>
<name>A0AA37SNM1_9BACT</name>
<protein>
    <recommendedName>
        <fullName evidence="1">Putative restriction endonuclease domain-containing protein</fullName>
    </recommendedName>
</protein>
<feature type="domain" description="Putative restriction endonuclease" evidence="1">
    <location>
        <begin position="31"/>
        <end position="193"/>
    </location>
</feature>
<comment type="caution">
    <text evidence="2">The sequence shown here is derived from an EMBL/GenBank/DDBJ whole genome shotgun (WGS) entry which is preliminary data.</text>
</comment>
<dbReference type="PANTHER" id="PTHR36558:SF1">
    <property type="entry name" value="RESTRICTION ENDONUCLEASE DOMAIN-CONTAINING PROTEIN-RELATED"/>
    <property type="match status" value="1"/>
</dbReference>
<dbReference type="InterPro" id="IPR008538">
    <property type="entry name" value="Uma2"/>
</dbReference>
<dbReference type="Pfam" id="PF05685">
    <property type="entry name" value="Uma2"/>
    <property type="match status" value="1"/>
</dbReference>
<dbReference type="EMBL" id="BSOH01000014">
    <property type="protein sequence ID" value="GLR17866.1"/>
    <property type="molecule type" value="Genomic_DNA"/>
</dbReference>
<gene>
    <name evidence="2" type="ORF">GCM10007940_24810</name>
</gene>
<dbReference type="SUPFAM" id="SSF52980">
    <property type="entry name" value="Restriction endonuclease-like"/>
    <property type="match status" value="1"/>
</dbReference>